<dbReference type="PROSITE" id="PS51343">
    <property type="entry name" value="PII_GLNB_DOM"/>
    <property type="match status" value="1"/>
</dbReference>
<keyword evidence="2" id="KW-1185">Reference proteome</keyword>
<dbReference type="InterPro" id="IPR002187">
    <property type="entry name" value="N-reg_PII"/>
</dbReference>
<gene>
    <name evidence="1" type="ORF">J2T60_001566</name>
</gene>
<sequence length="121" mass="13088">MKLKLIIALVNDNHTDQVLNAAREAGATGSTVINNARGEGRHPRKTFFGLELTAQCDVLLFLVEEGLAEKVMKAVNRAGQFDTQSGTGMAIQLAVEHATGLDGQLEAMMAQQHTQQRDDAQ</sequence>
<accession>A0ABT1G8C4</accession>
<dbReference type="RefSeq" id="WP_253447952.1">
    <property type="nucleotide sequence ID" value="NZ_JALJYF010000002.1"/>
</dbReference>
<dbReference type="InterPro" id="IPR015867">
    <property type="entry name" value="N-reg_PII/ATP_PRibTrfase_C"/>
</dbReference>
<dbReference type="InterPro" id="IPR011322">
    <property type="entry name" value="N-reg_PII-like_a/b"/>
</dbReference>
<name>A0ABT1G8C4_9GAMM</name>
<dbReference type="SMART" id="SM00938">
    <property type="entry name" value="P-II"/>
    <property type="match status" value="1"/>
</dbReference>
<dbReference type="Pfam" id="PF00543">
    <property type="entry name" value="P-II"/>
    <property type="match status" value="1"/>
</dbReference>
<dbReference type="Proteomes" id="UP001523550">
    <property type="component" value="Unassembled WGS sequence"/>
</dbReference>
<evidence type="ECO:0000313" key="1">
    <source>
        <dbReference type="EMBL" id="MCP1727566.1"/>
    </source>
</evidence>
<dbReference type="SUPFAM" id="SSF54913">
    <property type="entry name" value="GlnB-like"/>
    <property type="match status" value="1"/>
</dbReference>
<evidence type="ECO:0000313" key="2">
    <source>
        <dbReference type="Proteomes" id="UP001523550"/>
    </source>
</evidence>
<protein>
    <submittedName>
        <fullName evidence="1">Nitrogen regulatory protein PII</fullName>
    </submittedName>
</protein>
<organism evidence="1 2">
    <name type="scientific">Natronospira proteinivora</name>
    <dbReference type="NCBI Taxonomy" id="1807133"/>
    <lineage>
        <taxon>Bacteria</taxon>
        <taxon>Pseudomonadati</taxon>
        <taxon>Pseudomonadota</taxon>
        <taxon>Gammaproteobacteria</taxon>
        <taxon>Natronospirales</taxon>
        <taxon>Natronospiraceae</taxon>
        <taxon>Natronospira</taxon>
    </lineage>
</organism>
<comment type="caution">
    <text evidence="1">The sequence shown here is derived from an EMBL/GenBank/DDBJ whole genome shotgun (WGS) entry which is preliminary data.</text>
</comment>
<dbReference type="EMBL" id="JALJYF010000002">
    <property type="protein sequence ID" value="MCP1727566.1"/>
    <property type="molecule type" value="Genomic_DNA"/>
</dbReference>
<reference evidence="1 2" key="1">
    <citation type="submission" date="2022-03" db="EMBL/GenBank/DDBJ databases">
        <title>Genomic Encyclopedia of Type Strains, Phase III (KMG-III): the genomes of soil and plant-associated and newly described type strains.</title>
        <authorList>
            <person name="Whitman W."/>
        </authorList>
    </citation>
    <scope>NUCLEOTIDE SEQUENCE [LARGE SCALE GENOMIC DNA]</scope>
    <source>
        <strain evidence="1 2">BSker1</strain>
    </source>
</reference>
<dbReference type="Gene3D" id="3.30.70.120">
    <property type="match status" value="1"/>
</dbReference>
<proteinExistence type="predicted"/>